<feature type="domain" description="PTS EIIC type-3" evidence="2">
    <location>
        <begin position="1"/>
        <end position="365"/>
    </location>
</feature>
<feature type="transmembrane region" description="Helical" evidence="1">
    <location>
        <begin position="136"/>
        <end position="158"/>
    </location>
</feature>
<dbReference type="GO" id="GO:0016020">
    <property type="term" value="C:membrane"/>
    <property type="evidence" value="ECO:0007669"/>
    <property type="project" value="InterPro"/>
</dbReference>
<dbReference type="GO" id="GO:0009401">
    <property type="term" value="P:phosphoenolpyruvate-dependent sugar phosphotransferase system"/>
    <property type="evidence" value="ECO:0007669"/>
    <property type="project" value="InterPro"/>
</dbReference>
<organism evidence="3 4">
    <name type="scientific">Paucilactobacillus suebicus DSM 5007 = KCTC 3549</name>
    <dbReference type="NCBI Taxonomy" id="1423807"/>
    <lineage>
        <taxon>Bacteria</taxon>
        <taxon>Bacillati</taxon>
        <taxon>Bacillota</taxon>
        <taxon>Bacilli</taxon>
        <taxon>Lactobacillales</taxon>
        <taxon>Lactobacillaceae</taxon>
        <taxon>Paucilactobacillus</taxon>
    </lineage>
</organism>
<comment type="caution">
    <text evidence="3">The sequence shown here is derived from an EMBL/GenBank/DDBJ whole genome shotgun (WGS) entry which is preliminary data.</text>
</comment>
<feature type="transmembrane region" description="Helical" evidence="1">
    <location>
        <begin position="345"/>
        <end position="363"/>
    </location>
</feature>
<name>A0A0R1WBB4_9LACO</name>
<sequence>MIDVAVLFSVVNLTVFDKHGFINEIFHLAKLIPFDDLINSVISGICFMLNTWIVLMLAYLVADHLSKQKGYYSGLVSAIATTIILFSAPVISMVDYGDLPEFMNLQGQFFSYILIAICVGWATSWLLNHWNQHQKLVLSVEIVIVTIFSLALSIIWPMWSQTNLLAVFLQLIPNHQSLWLLLGATLSGLFTSFGFASPISLNSSGTTDVAIRQNLSYVFMHHHLTGVPYPINVHAIFETYATTGGEGMLMAVVILCLVLSKDGYIKQQSRYSFLPSLFNTASPLTLTLPIILNPILVIPLVLSTFVSCVIPIILVKLSWLPTSVYPFPVTTPGFLKGFLGTNGNWLALVVGVVNLLISIWIYLPFVKASLKELSDLEVTK</sequence>
<protein>
    <submittedName>
        <fullName evidence="3">Cellobiose PTS, EIIC</fullName>
    </submittedName>
</protein>
<feature type="transmembrane region" description="Helical" evidence="1">
    <location>
        <begin position="74"/>
        <end position="94"/>
    </location>
</feature>
<feature type="transmembrane region" description="Helical" evidence="1">
    <location>
        <begin position="178"/>
        <end position="196"/>
    </location>
</feature>
<dbReference type="PROSITE" id="PS51105">
    <property type="entry name" value="PTS_EIIC_TYPE_3"/>
    <property type="match status" value="1"/>
</dbReference>
<dbReference type="eggNOG" id="COG1455">
    <property type="taxonomic scope" value="Bacteria"/>
</dbReference>
<proteinExistence type="predicted"/>
<feature type="transmembrane region" description="Helical" evidence="1">
    <location>
        <begin position="37"/>
        <end position="62"/>
    </location>
</feature>
<keyword evidence="1" id="KW-1133">Transmembrane helix</keyword>
<keyword evidence="1" id="KW-0812">Transmembrane</keyword>
<dbReference type="Proteomes" id="UP000051820">
    <property type="component" value="Unassembled WGS sequence"/>
</dbReference>
<evidence type="ECO:0000313" key="4">
    <source>
        <dbReference type="Proteomes" id="UP000051820"/>
    </source>
</evidence>
<dbReference type="PATRIC" id="fig|1423807.3.peg.2579"/>
<accession>A0A0R1WBB4</accession>
<reference evidence="3 4" key="1">
    <citation type="journal article" date="2015" name="Genome Announc.">
        <title>Expanding the biotechnology potential of lactobacilli through comparative genomics of 213 strains and associated genera.</title>
        <authorList>
            <person name="Sun Z."/>
            <person name="Harris H.M."/>
            <person name="McCann A."/>
            <person name="Guo C."/>
            <person name="Argimon S."/>
            <person name="Zhang W."/>
            <person name="Yang X."/>
            <person name="Jeffery I.B."/>
            <person name="Cooney J.C."/>
            <person name="Kagawa T.F."/>
            <person name="Liu W."/>
            <person name="Song Y."/>
            <person name="Salvetti E."/>
            <person name="Wrobel A."/>
            <person name="Rasinkangas P."/>
            <person name="Parkhill J."/>
            <person name="Rea M.C."/>
            <person name="O'Sullivan O."/>
            <person name="Ritari J."/>
            <person name="Douillard F.P."/>
            <person name="Paul Ross R."/>
            <person name="Yang R."/>
            <person name="Briner A.E."/>
            <person name="Felis G.E."/>
            <person name="de Vos W.M."/>
            <person name="Barrangou R."/>
            <person name="Klaenhammer T.R."/>
            <person name="Caufield P.W."/>
            <person name="Cui Y."/>
            <person name="Zhang H."/>
            <person name="O'Toole P.W."/>
        </authorList>
    </citation>
    <scope>NUCLEOTIDE SEQUENCE [LARGE SCALE GENOMIC DNA]</scope>
    <source>
        <strain evidence="3 4">DSM 5007</strain>
    </source>
</reference>
<dbReference type="InterPro" id="IPR004501">
    <property type="entry name" value="PTS_EIIC_3"/>
</dbReference>
<dbReference type="AlphaFoldDB" id="A0A0R1WBB4"/>
<gene>
    <name evidence="3" type="ORF">FD16_GL002495</name>
</gene>
<evidence type="ECO:0000256" key="1">
    <source>
        <dbReference type="SAM" id="Phobius"/>
    </source>
</evidence>
<dbReference type="EMBL" id="AZGF01000009">
    <property type="protein sequence ID" value="KRM12310.1"/>
    <property type="molecule type" value="Genomic_DNA"/>
</dbReference>
<feature type="transmembrane region" description="Helical" evidence="1">
    <location>
        <begin position="109"/>
        <end position="127"/>
    </location>
</feature>
<feature type="transmembrane region" description="Helical" evidence="1">
    <location>
        <begin position="290"/>
        <end position="314"/>
    </location>
</feature>
<keyword evidence="1" id="KW-0472">Membrane</keyword>
<dbReference type="GO" id="GO:0008982">
    <property type="term" value="F:protein-N(PI)-phosphohistidine-sugar phosphotransferase activity"/>
    <property type="evidence" value="ECO:0007669"/>
    <property type="project" value="InterPro"/>
</dbReference>
<evidence type="ECO:0000313" key="3">
    <source>
        <dbReference type="EMBL" id="KRM12310.1"/>
    </source>
</evidence>
<dbReference type="InterPro" id="IPR051088">
    <property type="entry name" value="PTS_Sugar-EIIC/EIIB"/>
</dbReference>
<dbReference type="PANTHER" id="PTHR33989:SF4">
    <property type="entry name" value="PTS SYSTEM N,N'-DIACETYLCHITOBIOSE-SPECIFIC EIIC COMPONENT"/>
    <property type="match status" value="1"/>
</dbReference>
<dbReference type="STRING" id="1423807.FD16_GL002495"/>
<keyword evidence="4" id="KW-1185">Reference proteome</keyword>
<dbReference type="PANTHER" id="PTHR33989">
    <property type="match status" value="1"/>
</dbReference>
<evidence type="ECO:0000259" key="2">
    <source>
        <dbReference type="PROSITE" id="PS51105"/>
    </source>
</evidence>